<comment type="caution">
    <text evidence="2">The sequence shown here is derived from an EMBL/GenBank/DDBJ whole genome shotgun (WGS) entry which is preliminary data.</text>
</comment>
<organism evidence="2 3">
    <name type="scientific">Hibiscus syriacus</name>
    <name type="common">Rose of Sharon</name>
    <dbReference type="NCBI Taxonomy" id="106335"/>
    <lineage>
        <taxon>Eukaryota</taxon>
        <taxon>Viridiplantae</taxon>
        <taxon>Streptophyta</taxon>
        <taxon>Embryophyta</taxon>
        <taxon>Tracheophyta</taxon>
        <taxon>Spermatophyta</taxon>
        <taxon>Magnoliopsida</taxon>
        <taxon>eudicotyledons</taxon>
        <taxon>Gunneridae</taxon>
        <taxon>Pentapetalae</taxon>
        <taxon>rosids</taxon>
        <taxon>malvids</taxon>
        <taxon>Malvales</taxon>
        <taxon>Malvaceae</taxon>
        <taxon>Malvoideae</taxon>
        <taxon>Hibiscus</taxon>
    </lineage>
</organism>
<protein>
    <submittedName>
        <fullName evidence="2">Zinc finger C-x8-C-x5-C-x3-H type family protein, putative isoform 3</fullName>
    </submittedName>
</protein>
<evidence type="ECO:0000313" key="2">
    <source>
        <dbReference type="EMBL" id="KAE8657532.1"/>
    </source>
</evidence>
<keyword evidence="3" id="KW-1185">Reference proteome</keyword>
<name>A0A6A2WFK0_HIBSY</name>
<evidence type="ECO:0000313" key="3">
    <source>
        <dbReference type="Proteomes" id="UP000436088"/>
    </source>
</evidence>
<gene>
    <name evidence="2" type="ORF">F3Y22_tig00116989pilonHSYRG00105</name>
</gene>
<dbReference type="AlphaFoldDB" id="A0A6A2WFK0"/>
<dbReference type="Proteomes" id="UP000436088">
    <property type="component" value="Unassembled WGS sequence"/>
</dbReference>
<sequence>MVNRHNLYLTHLREAAREAEELRQENSSLRSVNRDLNKQPNALIQAFVRNHFSSSDYDTSSFELANALQGLYLGGDAVGEADISDESPTSMMEGARDVDQAMFPKRIFVRSNGYLKTMNQAGASHRVITCGPTRTVNTSQLSGAVSLLM</sequence>
<evidence type="ECO:0000256" key="1">
    <source>
        <dbReference type="SAM" id="Coils"/>
    </source>
</evidence>
<feature type="coiled-coil region" evidence="1">
    <location>
        <begin position="5"/>
        <end position="39"/>
    </location>
</feature>
<accession>A0A6A2WFK0</accession>
<keyword evidence="1" id="KW-0175">Coiled coil</keyword>
<proteinExistence type="predicted"/>
<dbReference type="EMBL" id="VEPZ02001757">
    <property type="protein sequence ID" value="KAE8657532.1"/>
    <property type="molecule type" value="Genomic_DNA"/>
</dbReference>
<reference evidence="2" key="1">
    <citation type="submission" date="2019-09" db="EMBL/GenBank/DDBJ databases">
        <title>Draft genome information of white flower Hibiscus syriacus.</title>
        <authorList>
            <person name="Kim Y.-M."/>
        </authorList>
    </citation>
    <scope>NUCLEOTIDE SEQUENCE [LARGE SCALE GENOMIC DNA]</scope>
    <source>
        <strain evidence="2">YM2019G1</strain>
    </source>
</reference>